<proteinExistence type="predicted"/>
<dbReference type="GO" id="GO:0032259">
    <property type="term" value="P:methylation"/>
    <property type="evidence" value="ECO:0007669"/>
    <property type="project" value="UniProtKB-KW"/>
</dbReference>
<dbReference type="Proteomes" id="UP000195331">
    <property type="component" value="Plasmid unnamed4"/>
</dbReference>
<dbReference type="Gene3D" id="3.40.50.150">
    <property type="entry name" value="Vaccinia Virus protein VP39"/>
    <property type="match status" value="2"/>
</dbReference>
<dbReference type="Pfam" id="PF02086">
    <property type="entry name" value="MethyltransfD12"/>
    <property type="match status" value="2"/>
</dbReference>
<dbReference type="REBASE" id="202468">
    <property type="entry name" value="M.MspPH06ORF38685P"/>
</dbReference>
<keyword evidence="5" id="KW-1185">Reference proteome</keyword>
<dbReference type="GO" id="GO:0006298">
    <property type="term" value="P:mismatch repair"/>
    <property type="evidence" value="ECO:0007669"/>
    <property type="project" value="TreeGrafter"/>
</dbReference>
<dbReference type="InterPro" id="IPR029063">
    <property type="entry name" value="SAM-dependent_MTases_sf"/>
</dbReference>
<dbReference type="KEGG" id="mdx:BTO20_38685"/>
<dbReference type="RefSeq" id="WP_087083919.1">
    <property type="nucleotide sequence ID" value="NZ_CP020813.1"/>
</dbReference>
<accession>A0A1Y0CHA2</accession>
<organism evidence="4 5">
    <name type="scientific">Mycobacterium dioxanotrophicus</name>
    <dbReference type="NCBI Taxonomy" id="482462"/>
    <lineage>
        <taxon>Bacteria</taxon>
        <taxon>Bacillati</taxon>
        <taxon>Actinomycetota</taxon>
        <taxon>Actinomycetes</taxon>
        <taxon>Mycobacteriales</taxon>
        <taxon>Mycobacteriaceae</taxon>
        <taxon>Mycobacterium</taxon>
    </lineage>
</organism>
<keyword evidence="2 4" id="KW-0808">Transferase</keyword>
<sequence>MTTPARTPPFAYRGGKTRLATRIAAALPRHQHYVEPFGGSLAVLLAKPVSSMETVNDIDERLITFWRVLRERPAELARLCALTPHSRAEHQQAWDADLTVLNELEVARLVWIQISQSRGGTLRRTGWRMYVDPAGSSTSMPGYLDGYTERMAAAAERLHRVSLECRPALDVITQYGAHRSCCLYVDPPYVGSSRTAGGAGYRHEFKSDAEHIELLEALLACRAAVVLSGYPSALYDEALVGWSRLEVPAKTGQGRSRTARCEVLWSNRPIAEQLSFDDAVGFRPLRPAMTATFTRSEGGSKPYDTQHL</sequence>
<evidence type="ECO:0000256" key="1">
    <source>
        <dbReference type="ARBA" id="ARBA00022603"/>
    </source>
</evidence>
<dbReference type="InterPro" id="IPR012263">
    <property type="entry name" value="M_m6A_EcoRV"/>
</dbReference>
<dbReference type="GO" id="GO:0043565">
    <property type="term" value="F:sequence-specific DNA binding"/>
    <property type="evidence" value="ECO:0007669"/>
    <property type="project" value="TreeGrafter"/>
</dbReference>
<gene>
    <name evidence="4" type="ORF">BTO20_38685</name>
</gene>
<evidence type="ECO:0000256" key="2">
    <source>
        <dbReference type="ARBA" id="ARBA00022679"/>
    </source>
</evidence>
<name>A0A1Y0CHA2_9MYCO</name>
<dbReference type="PANTHER" id="PTHR30481">
    <property type="entry name" value="DNA ADENINE METHYLASE"/>
    <property type="match status" value="1"/>
</dbReference>
<evidence type="ECO:0000313" key="4">
    <source>
        <dbReference type="EMBL" id="ART74522.1"/>
    </source>
</evidence>
<dbReference type="OrthoDB" id="5190841at2"/>
<dbReference type="AlphaFoldDB" id="A0A1Y0CHA2"/>
<dbReference type="GO" id="GO:0009307">
    <property type="term" value="P:DNA restriction-modification system"/>
    <property type="evidence" value="ECO:0007669"/>
    <property type="project" value="InterPro"/>
</dbReference>
<evidence type="ECO:0000313" key="5">
    <source>
        <dbReference type="Proteomes" id="UP000195331"/>
    </source>
</evidence>
<keyword evidence="4" id="KW-0614">Plasmid</keyword>
<dbReference type="SUPFAM" id="SSF53335">
    <property type="entry name" value="S-adenosyl-L-methionine-dependent methyltransferases"/>
    <property type="match status" value="1"/>
</dbReference>
<dbReference type="PANTHER" id="PTHR30481:SF4">
    <property type="entry name" value="SITE-SPECIFIC DNA-METHYLTRANSFERASE (ADENINE-SPECIFIC)"/>
    <property type="match status" value="1"/>
</dbReference>
<protein>
    <submittedName>
        <fullName evidence="4">DNA methyltransferase</fullName>
    </submittedName>
</protein>
<keyword evidence="1 4" id="KW-0489">Methyltransferase</keyword>
<dbReference type="PRINTS" id="PR00505">
    <property type="entry name" value="D12N6MTFRASE"/>
</dbReference>
<keyword evidence="3" id="KW-0949">S-adenosyl-L-methionine</keyword>
<geneLocation type="plasmid" evidence="4 5">
    <name>unnamed4</name>
</geneLocation>
<evidence type="ECO:0000256" key="3">
    <source>
        <dbReference type="ARBA" id="ARBA00022691"/>
    </source>
</evidence>
<dbReference type="InterPro" id="IPR012327">
    <property type="entry name" value="MeTrfase_D12"/>
</dbReference>
<dbReference type="PIRSF" id="PIRSF000398">
    <property type="entry name" value="M_m6A_EcoRV"/>
    <property type="match status" value="1"/>
</dbReference>
<dbReference type="GO" id="GO:1904047">
    <property type="term" value="F:S-adenosyl-L-methionine binding"/>
    <property type="evidence" value="ECO:0007669"/>
    <property type="project" value="TreeGrafter"/>
</dbReference>
<dbReference type="GO" id="GO:0009007">
    <property type="term" value="F:site-specific DNA-methyltransferase (adenine-specific) activity"/>
    <property type="evidence" value="ECO:0007669"/>
    <property type="project" value="UniProtKB-EC"/>
</dbReference>
<dbReference type="EMBL" id="CP020813">
    <property type="protein sequence ID" value="ART74522.1"/>
    <property type="molecule type" value="Genomic_DNA"/>
</dbReference>
<reference evidence="4 5" key="1">
    <citation type="submission" date="2017-04" db="EMBL/GenBank/DDBJ databases">
        <title>Whole Genome Sequence of 1,4-Dioxane Degrading Bacterium Mycobacterium dioxanotrophicus PH-06.</title>
        <authorList>
            <person name="He Y."/>
        </authorList>
    </citation>
    <scope>NUCLEOTIDE SEQUENCE [LARGE SCALE GENOMIC DNA]</scope>
    <source>
        <strain evidence="4 5">PH-06</strain>
        <plasmid evidence="4 5">unnamed4</plasmid>
    </source>
</reference>